<feature type="compositionally biased region" description="Basic and acidic residues" evidence="2">
    <location>
        <begin position="447"/>
        <end position="456"/>
    </location>
</feature>
<protein>
    <recommendedName>
        <fullName evidence="5">Chromosome partition protein Smc</fullName>
    </recommendedName>
</protein>
<evidence type="ECO:0000256" key="2">
    <source>
        <dbReference type="SAM" id="MobiDB-lite"/>
    </source>
</evidence>
<proteinExistence type="predicted"/>
<feature type="compositionally biased region" description="Basic residues" evidence="2">
    <location>
        <begin position="457"/>
        <end position="468"/>
    </location>
</feature>
<gene>
    <name evidence="3" type="ORF">HCZ30_15525</name>
</gene>
<reference evidence="3 4" key="1">
    <citation type="submission" date="2020-03" db="EMBL/GenBank/DDBJ databases">
        <title>Bacterial isolates of synthetic phycosphere.</title>
        <authorList>
            <person name="Fu H."/>
            <person name="Moran M.A."/>
        </authorList>
    </citation>
    <scope>NUCLEOTIDE SEQUENCE [LARGE SCALE GENOMIC DNA]</scope>
    <source>
        <strain evidence="3 4">HF1</strain>
    </source>
</reference>
<comment type="caution">
    <text evidence="3">The sequence shown here is derived from an EMBL/GenBank/DDBJ whole genome shotgun (WGS) entry which is preliminary data.</text>
</comment>
<keyword evidence="1" id="KW-0175">Coiled coil</keyword>
<evidence type="ECO:0000313" key="4">
    <source>
        <dbReference type="Proteomes" id="UP000709466"/>
    </source>
</evidence>
<name>A0ABX0W2I6_9RHOB</name>
<feature type="coiled-coil region" evidence="1">
    <location>
        <begin position="219"/>
        <end position="402"/>
    </location>
</feature>
<evidence type="ECO:0000313" key="3">
    <source>
        <dbReference type="EMBL" id="NIY73840.1"/>
    </source>
</evidence>
<accession>A0ABX0W2I6</accession>
<keyword evidence="4" id="KW-1185">Reference proteome</keyword>
<evidence type="ECO:0008006" key="5">
    <source>
        <dbReference type="Google" id="ProtNLM"/>
    </source>
</evidence>
<organism evidence="3 4">
    <name type="scientific">Marivivens donghaensis</name>
    <dbReference type="NCBI Taxonomy" id="1699413"/>
    <lineage>
        <taxon>Bacteria</taxon>
        <taxon>Pseudomonadati</taxon>
        <taxon>Pseudomonadota</taxon>
        <taxon>Alphaproteobacteria</taxon>
        <taxon>Rhodobacterales</taxon>
        <taxon>Paracoccaceae</taxon>
        <taxon>Marivivens group</taxon>
        <taxon>Marivivens</taxon>
    </lineage>
</organism>
<sequence length="468" mass="51690">MSISQSDPQNLVILGVADKDLLKRRMEANGRSYARTLIVDPECESVAHFFAGAECIEAVAGAADGPKRMQWFNMPGLRSTRDVAPALKRLFPGLTVTKIAEVQSIQVSTVLGKLGEAEFDLWIDLPGDEADVLAAVLADASSKRIASLKIRTEIEEYFEGSAPQQAVQDTLVSHHFTVGSTGLSDPDWPDLSVEPDALVREVEELRTQLAEAETMAYRINELTESEKALKQKLEATEKRLSEAEKKSSLVDQLVTAKEELQSRNLELGAQIEQLRAEAKRAADLEQKAEALQGQLDGANSAVNVARAATEAKAKELDEAAGQIEDLKKQVYEKANTLDDYKDLVAKNAELTKQLDAEKKAHNAVKTARQNERVAVAEAHEKAARLEQNYRAARQDLSTALQQQTMTQANFADLQQRYNKLADDNRKFAELLGQLQPRLVEAAQQLRSTDKRLDAPKPKRAKPSKKTKV</sequence>
<dbReference type="RefSeq" id="WP_167639224.1">
    <property type="nucleotide sequence ID" value="NZ_JAATOP010000014.1"/>
</dbReference>
<feature type="region of interest" description="Disordered" evidence="2">
    <location>
        <begin position="442"/>
        <end position="468"/>
    </location>
</feature>
<dbReference type="EMBL" id="JAATOP010000014">
    <property type="protein sequence ID" value="NIY73840.1"/>
    <property type="molecule type" value="Genomic_DNA"/>
</dbReference>
<dbReference type="Proteomes" id="UP000709466">
    <property type="component" value="Unassembled WGS sequence"/>
</dbReference>
<evidence type="ECO:0000256" key="1">
    <source>
        <dbReference type="SAM" id="Coils"/>
    </source>
</evidence>